<evidence type="ECO:0000313" key="3">
    <source>
        <dbReference type="Proteomes" id="UP001500235"/>
    </source>
</evidence>
<organism evidence="2 3">
    <name type="scientific">Sphingomonas swuensis</name>
    <dbReference type="NCBI Taxonomy" id="977800"/>
    <lineage>
        <taxon>Bacteria</taxon>
        <taxon>Pseudomonadati</taxon>
        <taxon>Pseudomonadota</taxon>
        <taxon>Alphaproteobacteria</taxon>
        <taxon>Sphingomonadales</taxon>
        <taxon>Sphingomonadaceae</taxon>
        <taxon>Sphingomonas</taxon>
    </lineage>
</organism>
<sequence>MARNPDEQVFAAASGLGCTALIAGLIVLPPMVLPSFIIFRLAQLSGATSLHPAFQIALAGATIFVLWRLGGMAIRLVPPAVAQGVIGFYIGACYTFAIFQRELTTARSELDVPWLLLTLVVCTSIGWKIGGMLVLKAYRDQLARARACRREA</sequence>
<dbReference type="EMBL" id="BAABBQ010000001">
    <property type="protein sequence ID" value="GAA4013189.1"/>
    <property type="molecule type" value="Genomic_DNA"/>
</dbReference>
<reference evidence="3" key="1">
    <citation type="journal article" date="2019" name="Int. J. Syst. Evol. Microbiol.">
        <title>The Global Catalogue of Microorganisms (GCM) 10K type strain sequencing project: providing services to taxonomists for standard genome sequencing and annotation.</title>
        <authorList>
            <consortium name="The Broad Institute Genomics Platform"/>
            <consortium name="The Broad Institute Genome Sequencing Center for Infectious Disease"/>
            <person name="Wu L."/>
            <person name="Ma J."/>
        </authorList>
    </citation>
    <scope>NUCLEOTIDE SEQUENCE [LARGE SCALE GENOMIC DNA]</scope>
    <source>
        <strain evidence="3">JCM 17563</strain>
    </source>
</reference>
<protein>
    <submittedName>
        <fullName evidence="2">Uncharacterized protein</fullName>
    </submittedName>
</protein>
<comment type="caution">
    <text evidence="2">The sequence shown here is derived from an EMBL/GenBank/DDBJ whole genome shotgun (WGS) entry which is preliminary data.</text>
</comment>
<gene>
    <name evidence="2" type="ORF">GCM10022280_09160</name>
</gene>
<proteinExistence type="predicted"/>
<feature type="transmembrane region" description="Helical" evidence="1">
    <location>
        <begin position="52"/>
        <end position="69"/>
    </location>
</feature>
<feature type="transmembrane region" description="Helical" evidence="1">
    <location>
        <begin position="81"/>
        <end position="100"/>
    </location>
</feature>
<keyword evidence="1" id="KW-0812">Transmembrane</keyword>
<evidence type="ECO:0000313" key="2">
    <source>
        <dbReference type="EMBL" id="GAA4013189.1"/>
    </source>
</evidence>
<feature type="transmembrane region" description="Helical" evidence="1">
    <location>
        <begin position="112"/>
        <end position="135"/>
    </location>
</feature>
<dbReference type="RefSeq" id="WP_344706204.1">
    <property type="nucleotide sequence ID" value="NZ_BAABBQ010000001.1"/>
</dbReference>
<keyword evidence="1" id="KW-0472">Membrane</keyword>
<dbReference type="PROSITE" id="PS51257">
    <property type="entry name" value="PROKAR_LIPOPROTEIN"/>
    <property type="match status" value="1"/>
</dbReference>
<keyword evidence="3" id="KW-1185">Reference proteome</keyword>
<feature type="transmembrane region" description="Helical" evidence="1">
    <location>
        <begin position="9"/>
        <end position="32"/>
    </location>
</feature>
<evidence type="ECO:0000256" key="1">
    <source>
        <dbReference type="SAM" id="Phobius"/>
    </source>
</evidence>
<accession>A0ABP7SKW4</accession>
<dbReference type="Proteomes" id="UP001500235">
    <property type="component" value="Unassembled WGS sequence"/>
</dbReference>
<name>A0ABP7SKW4_9SPHN</name>
<keyword evidence="1" id="KW-1133">Transmembrane helix</keyword>